<dbReference type="Proteomes" id="UP000292459">
    <property type="component" value="Unassembled WGS sequence"/>
</dbReference>
<accession>A0A4Q7EAZ9</accession>
<dbReference type="EMBL" id="QVFV01000002">
    <property type="protein sequence ID" value="RZM79811.1"/>
    <property type="molecule type" value="Genomic_DNA"/>
</dbReference>
<dbReference type="InterPro" id="IPR003018">
    <property type="entry name" value="GAF"/>
</dbReference>
<feature type="domain" description="GAF" evidence="1">
    <location>
        <begin position="5"/>
        <end position="139"/>
    </location>
</feature>
<reference evidence="2 3" key="1">
    <citation type="submission" date="2018-11" db="EMBL/GenBank/DDBJ databases">
        <title>Whole genome sequencing of an environmental sample.</title>
        <authorList>
            <person name="Sarangi A.N."/>
            <person name="Singh D."/>
            <person name="Tripathy S."/>
        </authorList>
    </citation>
    <scope>NUCLEOTIDE SEQUENCE [LARGE SCALE GENOMIC DNA]</scope>
    <source>
        <strain evidence="2 3">Lakshadweep</strain>
    </source>
</reference>
<dbReference type="Pfam" id="PF01590">
    <property type="entry name" value="GAF"/>
    <property type="match status" value="1"/>
</dbReference>
<dbReference type="OrthoDB" id="511135at2"/>
<gene>
    <name evidence="2" type="ORF">DYY88_07810</name>
</gene>
<evidence type="ECO:0000259" key="1">
    <source>
        <dbReference type="Pfam" id="PF01590"/>
    </source>
</evidence>
<evidence type="ECO:0000313" key="2">
    <source>
        <dbReference type="EMBL" id="RZM79811.1"/>
    </source>
</evidence>
<sequence length="156" mass="18594">MLPWLGDQLQCDRVFLYVRSPDTQRGRVPFCWVRRPEMPKIYDPDWKYEPADLPQRDPMFAAALKAQPSLFIEDVETANPRQVNRDFEQQNFSHRALIHGHLCIERKLWGVLQPCVFDHPRQWSQRDRHLIEQVVGWLAPLTREYVDCYAPQPEHC</sequence>
<organism evidence="2 3">
    <name type="scientific">Leptolyngbya iicbica LK</name>
    <dbReference type="NCBI Taxonomy" id="2294035"/>
    <lineage>
        <taxon>Bacteria</taxon>
        <taxon>Bacillati</taxon>
        <taxon>Cyanobacteriota</taxon>
        <taxon>Cyanophyceae</taxon>
        <taxon>Leptolyngbyales</taxon>
        <taxon>Leptolyngbyaceae</taxon>
        <taxon>Leptolyngbya group</taxon>
        <taxon>Leptolyngbya</taxon>
        <taxon>Leptolyngbya iicbica</taxon>
    </lineage>
</organism>
<dbReference type="SUPFAM" id="SSF55781">
    <property type="entry name" value="GAF domain-like"/>
    <property type="match status" value="1"/>
</dbReference>
<dbReference type="InterPro" id="IPR029016">
    <property type="entry name" value="GAF-like_dom_sf"/>
</dbReference>
<dbReference type="AlphaFoldDB" id="A0A4Q7EAZ9"/>
<proteinExistence type="predicted"/>
<name>A0A4Q7EAZ9_9CYAN</name>
<dbReference type="Gene3D" id="3.30.450.40">
    <property type="match status" value="1"/>
</dbReference>
<evidence type="ECO:0000313" key="3">
    <source>
        <dbReference type="Proteomes" id="UP000292459"/>
    </source>
</evidence>
<keyword evidence="3" id="KW-1185">Reference proteome</keyword>
<comment type="caution">
    <text evidence="2">The sequence shown here is derived from an EMBL/GenBank/DDBJ whole genome shotgun (WGS) entry which is preliminary data.</text>
</comment>
<protein>
    <submittedName>
        <fullName evidence="2">GAF domain-containing protein</fullName>
    </submittedName>
</protein>